<dbReference type="InterPro" id="IPR052453">
    <property type="entry name" value="CONSTANS-like_ZF"/>
</dbReference>
<dbReference type="InterPro" id="IPR010402">
    <property type="entry name" value="CCT_domain"/>
</dbReference>
<evidence type="ECO:0000256" key="2">
    <source>
        <dbReference type="ARBA" id="ARBA00023242"/>
    </source>
</evidence>
<gene>
    <name evidence="6" type="ORF">Cgig2_004008</name>
</gene>
<feature type="domain" description="CCT" evidence="5">
    <location>
        <begin position="153"/>
        <end position="195"/>
    </location>
</feature>
<organism evidence="6 7">
    <name type="scientific">Carnegiea gigantea</name>
    <dbReference type="NCBI Taxonomy" id="171969"/>
    <lineage>
        <taxon>Eukaryota</taxon>
        <taxon>Viridiplantae</taxon>
        <taxon>Streptophyta</taxon>
        <taxon>Embryophyta</taxon>
        <taxon>Tracheophyta</taxon>
        <taxon>Spermatophyta</taxon>
        <taxon>Magnoliopsida</taxon>
        <taxon>eudicotyledons</taxon>
        <taxon>Gunneridae</taxon>
        <taxon>Pentapetalae</taxon>
        <taxon>Caryophyllales</taxon>
        <taxon>Cactineae</taxon>
        <taxon>Cactaceae</taxon>
        <taxon>Cactoideae</taxon>
        <taxon>Echinocereeae</taxon>
        <taxon>Carnegiea</taxon>
    </lineage>
</organism>
<protein>
    <recommendedName>
        <fullName evidence="5">CCT domain-containing protein</fullName>
    </recommendedName>
</protein>
<evidence type="ECO:0000256" key="3">
    <source>
        <dbReference type="PROSITE-ProRule" id="PRU00357"/>
    </source>
</evidence>
<sequence>MGGSSALTRRSPKKEDQQLSSVSADTYQGLEILDDFEENDSSFLNEDQQHPDAPQITSYKAQQQMPTNSTCDARCFLHWDFTSYLNNSNLKQEEMGDYLGFWNTTDQEDAVEETKASLNLNLNYERVLQAWSNRPSLSFSDNNYYLGEERTRRESSVLRYKEKRQSRLFSKKIRYEVRKLNADKRPRLKGRFVKTTPENKMSKE</sequence>
<dbReference type="PANTHER" id="PTHR31874">
    <property type="entry name" value="CCT MOTIF FAMILY PROTEIN, EXPRESSED"/>
    <property type="match status" value="1"/>
</dbReference>
<evidence type="ECO:0000259" key="5">
    <source>
        <dbReference type="PROSITE" id="PS51017"/>
    </source>
</evidence>
<dbReference type="EMBL" id="JAKOGI010000205">
    <property type="protein sequence ID" value="KAJ8439942.1"/>
    <property type="molecule type" value="Genomic_DNA"/>
</dbReference>
<keyword evidence="7" id="KW-1185">Reference proteome</keyword>
<dbReference type="GO" id="GO:0006355">
    <property type="term" value="P:regulation of DNA-templated transcription"/>
    <property type="evidence" value="ECO:0007669"/>
    <property type="project" value="TreeGrafter"/>
</dbReference>
<dbReference type="GO" id="GO:0005634">
    <property type="term" value="C:nucleus"/>
    <property type="evidence" value="ECO:0007669"/>
    <property type="project" value="UniProtKB-SubCell"/>
</dbReference>
<keyword evidence="2 3" id="KW-0539">Nucleus</keyword>
<evidence type="ECO:0000256" key="4">
    <source>
        <dbReference type="SAM" id="MobiDB-lite"/>
    </source>
</evidence>
<evidence type="ECO:0000313" key="6">
    <source>
        <dbReference type="EMBL" id="KAJ8439942.1"/>
    </source>
</evidence>
<comment type="subcellular location">
    <subcellularLocation>
        <location evidence="1 3">Nucleus</location>
    </subcellularLocation>
</comment>
<accession>A0A9Q1KB07</accession>
<dbReference type="Proteomes" id="UP001153076">
    <property type="component" value="Unassembled WGS sequence"/>
</dbReference>
<name>A0A9Q1KB07_9CARY</name>
<evidence type="ECO:0000313" key="7">
    <source>
        <dbReference type="Proteomes" id="UP001153076"/>
    </source>
</evidence>
<dbReference type="Pfam" id="PF06203">
    <property type="entry name" value="CCT"/>
    <property type="match status" value="1"/>
</dbReference>
<dbReference type="AlphaFoldDB" id="A0A9Q1KB07"/>
<dbReference type="PROSITE" id="PS51017">
    <property type="entry name" value="CCT"/>
    <property type="match status" value="1"/>
</dbReference>
<dbReference type="OrthoDB" id="153872at2759"/>
<dbReference type="PANTHER" id="PTHR31874:SF41">
    <property type="entry name" value="CCT MOTIF FAMILY PROTEIN"/>
    <property type="match status" value="1"/>
</dbReference>
<comment type="caution">
    <text evidence="6">The sequence shown here is derived from an EMBL/GenBank/DDBJ whole genome shotgun (WGS) entry which is preliminary data.</text>
</comment>
<feature type="region of interest" description="Disordered" evidence="4">
    <location>
        <begin position="1"/>
        <end position="26"/>
    </location>
</feature>
<evidence type="ECO:0000256" key="1">
    <source>
        <dbReference type="ARBA" id="ARBA00004123"/>
    </source>
</evidence>
<reference evidence="6" key="1">
    <citation type="submission" date="2022-04" db="EMBL/GenBank/DDBJ databases">
        <title>Carnegiea gigantea Genome sequencing and assembly v2.</title>
        <authorList>
            <person name="Copetti D."/>
            <person name="Sanderson M.J."/>
            <person name="Burquez A."/>
            <person name="Wojciechowski M.F."/>
        </authorList>
    </citation>
    <scope>NUCLEOTIDE SEQUENCE</scope>
    <source>
        <strain evidence="6">SGP5-SGP5p</strain>
        <tissue evidence="6">Aerial part</tissue>
    </source>
</reference>
<proteinExistence type="predicted"/>